<evidence type="ECO:0008006" key="4">
    <source>
        <dbReference type="Google" id="ProtNLM"/>
    </source>
</evidence>
<feature type="signal peptide" evidence="1">
    <location>
        <begin position="1"/>
        <end position="19"/>
    </location>
</feature>
<reference evidence="2 3" key="1">
    <citation type="submission" date="2023-07" db="EMBL/GenBank/DDBJ databases">
        <title>Sorghum-associated microbial communities from plants grown in Nebraska, USA.</title>
        <authorList>
            <person name="Schachtman D."/>
        </authorList>
    </citation>
    <scope>NUCLEOTIDE SEQUENCE [LARGE SCALE GENOMIC DNA]</scope>
    <source>
        <strain evidence="2 3">BE198</strain>
    </source>
</reference>
<sequence>MRAVLALLLAVGLSTSAMADSVRVGNRVITEDDPVGIVVEVLGKPDRIVEIENEFGAVVAERWEYFREGKTIAVVVANSKVIEISEEQNR</sequence>
<evidence type="ECO:0000256" key="1">
    <source>
        <dbReference type="SAM" id="SignalP"/>
    </source>
</evidence>
<keyword evidence="3" id="KW-1185">Reference proteome</keyword>
<proteinExistence type="predicted"/>
<gene>
    <name evidence="2" type="ORF">J2X06_003036</name>
</gene>
<keyword evidence="1" id="KW-0732">Signal</keyword>
<protein>
    <recommendedName>
        <fullName evidence="4">DUF2845 domain-containing protein</fullName>
    </recommendedName>
</protein>
<name>A0ABU1WDY2_9GAMM</name>
<dbReference type="EMBL" id="JAVDVY010000003">
    <property type="protein sequence ID" value="MDR7135818.1"/>
    <property type="molecule type" value="Genomic_DNA"/>
</dbReference>
<accession>A0ABU1WDY2</accession>
<feature type="chain" id="PRO_5045724666" description="DUF2845 domain-containing protein" evidence="1">
    <location>
        <begin position="20"/>
        <end position="90"/>
    </location>
</feature>
<dbReference type="Proteomes" id="UP001251524">
    <property type="component" value="Unassembled WGS sequence"/>
</dbReference>
<dbReference type="RefSeq" id="WP_310063818.1">
    <property type="nucleotide sequence ID" value="NZ_JAVDVY010000003.1"/>
</dbReference>
<evidence type="ECO:0000313" key="3">
    <source>
        <dbReference type="Proteomes" id="UP001251524"/>
    </source>
</evidence>
<comment type="caution">
    <text evidence="2">The sequence shown here is derived from an EMBL/GenBank/DDBJ whole genome shotgun (WGS) entry which is preliminary data.</text>
</comment>
<evidence type="ECO:0000313" key="2">
    <source>
        <dbReference type="EMBL" id="MDR7135818.1"/>
    </source>
</evidence>
<organism evidence="2 3">
    <name type="scientific">Lysobacter niastensis</name>
    <dbReference type="NCBI Taxonomy" id="380629"/>
    <lineage>
        <taxon>Bacteria</taxon>
        <taxon>Pseudomonadati</taxon>
        <taxon>Pseudomonadota</taxon>
        <taxon>Gammaproteobacteria</taxon>
        <taxon>Lysobacterales</taxon>
        <taxon>Lysobacteraceae</taxon>
        <taxon>Lysobacter</taxon>
    </lineage>
</organism>